<evidence type="ECO:0000256" key="5">
    <source>
        <dbReference type="HAMAP-Rule" id="MF_00844"/>
    </source>
</evidence>
<keyword evidence="2 5" id="KW-0699">rRNA-binding</keyword>
<dbReference type="GO" id="GO:0043023">
    <property type="term" value="F:ribosomal large subunit binding"/>
    <property type="evidence" value="ECO:0007669"/>
    <property type="project" value="UniProtKB-UniRule"/>
</dbReference>
<protein>
    <recommendedName>
        <fullName evidence="5">Rqc2 homolog RqcH</fullName>
        <shortName evidence="5">RqcH</shortName>
    </recommendedName>
</protein>
<dbReference type="GO" id="GO:0019843">
    <property type="term" value="F:rRNA binding"/>
    <property type="evidence" value="ECO:0007669"/>
    <property type="project" value="UniProtKB-UniRule"/>
</dbReference>
<dbReference type="Pfam" id="PF05670">
    <property type="entry name" value="NFACT-R_1"/>
    <property type="match status" value="1"/>
</dbReference>
<sequence>MPFDGIVLNAVINELKKKLVGGRIDKIYQPDKNEIVLFVRQYREEYKLLISAHPQNCRLHITEKHKENPISPPMFCMLLRKYLIGGRIREIKQKDLERLVEIEVENTDEFGRITYKTLLVEIMGKHSNIILIDSGDGTVIDSIKRIPSEINRVRQVLPGVKYAFPPIGNRISLLSVDDNKIMSTILDLLSRSDEPAQVYRWITENFMGVSGVASKEILFRSGVDANKLVSELTEEEKRKIAETLAKLSLDIREFRYSPKIYFDRSSQQPCEFWVFPLHHLTAFKEVSASGVNVTVDRFYSQKEDFEALINIKKTLALHVSKQLKKLNQSLAFQREKLAETQDAEKFRIFGEVLSAYLYKVTPGLKEISLPNFYDEGKSIVIPLDEKLSPSQNAQRYFSKYKKLQVTREKVEAQMKETLREIEYLESVLYNIEAAETLEDIAEIKSELYSEEKKTKGGDSPSHPIKYKSSAGFVILVGKNNRHNDMLTRRARPDDIWVHVKDAPGSHVIIQTGGRKVDDDTILEACVLAAYYSKARNGSNVPVDYTLKKHVRKPPGAKPGFVIYDHHRTVYVTPDHNLIDKLTKM</sequence>
<gene>
    <name evidence="5" type="primary">rqcH</name>
    <name evidence="7" type="ordered locus">Toce_1017</name>
</gene>
<organism evidence="7 8">
    <name type="scientific">Thermosediminibacter oceani (strain ATCC BAA-1034 / DSM 16646 / JW/IW-1228P)</name>
    <dbReference type="NCBI Taxonomy" id="555079"/>
    <lineage>
        <taxon>Bacteria</taxon>
        <taxon>Bacillati</taxon>
        <taxon>Bacillota</taxon>
        <taxon>Clostridia</taxon>
        <taxon>Thermosediminibacterales</taxon>
        <taxon>Thermosediminibacteraceae</taxon>
        <taxon>Thermosediminibacter</taxon>
    </lineage>
</organism>
<dbReference type="HAMAP" id="MF_00844_B">
    <property type="entry name" value="RqcH_B"/>
    <property type="match status" value="1"/>
</dbReference>
<dbReference type="InterPro" id="IPR010979">
    <property type="entry name" value="Ribosomal_uS13-like_H2TH"/>
</dbReference>
<dbReference type="OrthoDB" id="9766163at2"/>
<dbReference type="PANTHER" id="PTHR15239">
    <property type="entry name" value="NUCLEAR EXPORT MEDIATOR FACTOR NEMF"/>
    <property type="match status" value="1"/>
</dbReference>
<dbReference type="FunFam" id="2.30.310.10:FF:000004">
    <property type="entry name" value="Fibronectin-binding protein A"/>
    <property type="match status" value="1"/>
</dbReference>
<evidence type="ECO:0000256" key="4">
    <source>
        <dbReference type="ARBA" id="ARBA00022917"/>
    </source>
</evidence>
<dbReference type="Gene3D" id="2.30.310.10">
    <property type="entry name" value="ibrinogen binding protein from staphylococcus aureus domain"/>
    <property type="match status" value="1"/>
</dbReference>
<dbReference type="GO" id="GO:0000049">
    <property type="term" value="F:tRNA binding"/>
    <property type="evidence" value="ECO:0007669"/>
    <property type="project" value="UniProtKB-UniRule"/>
</dbReference>
<evidence type="ECO:0000256" key="1">
    <source>
        <dbReference type="ARBA" id="ARBA00022555"/>
    </source>
</evidence>
<evidence type="ECO:0000313" key="7">
    <source>
        <dbReference type="EMBL" id="ADL07779.1"/>
    </source>
</evidence>
<proteinExistence type="inferred from homology"/>
<dbReference type="HOGENOM" id="CLU_022481_2_1_9"/>
<dbReference type="Gene3D" id="1.10.8.50">
    <property type="match status" value="1"/>
</dbReference>
<dbReference type="GO" id="GO:0072344">
    <property type="term" value="P:rescue of stalled ribosome"/>
    <property type="evidence" value="ECO:0007669"/>
    <property type="project" value="UniProtKB-UniRule"/>
</dbReference>
<keyword evidence="8" id="KW-1185">Reference proteome</keyword>
<dbReference type="Proteomes" id="UP000000272">
    <property type="component" value="Chromosome"/>
</dbReference>
<dbReference type="PANTHER" id="PTHR15239:SF6">
    <property type="entry name" value="RIBOSOME QUALITY CONTROL COMPLEX SUBUNIT NEMF"/>
    <property type="match status" value="1"/>
</dbReference>
<dbReference type="RefSeq" id="WP_013275819.1">
    <property type="nucleotide sequence ID" value="NC_014377.1"/>
</dbReference>
<dbReference type="eggNOG" id="COG1293">
    <property type="taxonomic scope" value="Bacteria"/>
</dbReference>
<reference evidence="7 8" key="1">
    <citation type="journal article" date="2010" name="Stand. Genomic Sci.">
        <title>Complete genome sequence of Thermosediminibacter oceani type strain (JW/IW-1228P).</title>
        <authorList>
            <person name="Pitluck S."/>
            <person name="Yasawong M."/>
            <person name="Munk C."/>
            <person name="Nolan M."/>
            <person name="Lapidus A."/>
            <person name="Lucas S."/>
            <person name="Glavina Del Rio T."/>
            <person name="Tice H."/>
            <person name="Cheng J.F."/>
            <person name="Bruce D."/>
            <person name="Detter C."/>
            <person name="Tapia R."/>
            <person name="Han C."/>
            <person name="Goodwin L."/>
            <person name="Liolios K."/>
            <person name="Ivanova N."/>
            <person name="Mavromatis K."/>
            <person name="Mikhailova N."/>
            <person name="Pati A."/>
            <person name="Chen A."/>
            <person name="Palaniappan K."/>
            <person name="Land M."/>
            <person name="Hauser L."/>
            <person name="Chang Y.J."/>
            <person name="Jeffries C.D."/>
            <person name="Rohde M."/>
            <person name="Spring S."/>
            <person name="Sikorski J."/>
            <person name="Goker M."/>
            <person name="Woyke T."/>
            <person name="Bristow J."/>
            <person name="Eisen J.A."/>
            <person name="Markowitz V."/>
            <person name="Hugenholtz P."/>
            <person name="Kyrpides N.C."/>
            <person name="Klenk H.P."/>
        </authorList>
    </citation>
    <scope>NUCLEOTIDE SEQUENCE [LARGE SCALE GENOMIC DNA]</scope>
    <source>
        <strain evidence="8">ATCC BAA-1034 / DSM 16646 / JW/IW-1228P</strain>
    </source>
</reference>
<evidence type="ECO:0000259" key="6">
    <source>
        <dbReference type="Pfam" id="PF05670"/>
    </source>
</evidence>
<dbReference type="STRING" id="555079.Toce_1017"/>
<keyword evidence="3 5" id="KW-0694">RNA-binding</keyword>
<comment type="subunit">
    <text evidence="5">Associates with stalled 50S ribosomal subunits. Binds to RqcP.</text>
</comment>
<comment type="similarity">
    <text evidence="5">Belongs to the NEMF family.</text>
</comment>
<keyword evidence="4 5" id="KW-0648">Protein biosynthesis</keyword>
<dbReference type="KEGG" id="toc:Toce_1017"/>
<dbReference type="EMBL" id="CP002131">
    <property type="protein sequence ID" value="ADL07779.1"/>
    <property type="molecule type" value="Genomic_DNA"/>
</dbReference>
<dbReference type="Pfam" id="PF05833">
    <property type="entry name" value="NFACT_N"/>
    <property type="match status" value="1"/>
</dbReference>
<feature type="domain" description="NFACT RNA-binding" evidence="6">
    <location>
        <begin position="466"/>
        <end position="555"/>
    </location>
</feature>
<feature type="coiled-coil region" evidence="5">
    <location>
        <begin position="400"/>
        <end position="427"/>
    </location>
</feature>
<keyword evidence="5" id="KW-0175">Coiled coil</keyword>
<evidence type="ECO:0000313" key="8">
    <source>
        <dbReference type="Proteomes" id="UP000000272"/>
    </source>
</evidence>
<name>D9S302_THEOJ</name>
<dbReference type="InterPro" id="IPR008532">
    <property type="entry name" value="NFACT_RNA-bd"/>
</dbReference>
<dbReference type="InterPro" id="IPR051608">
    <property type="entry name" value="RQC_Subunit_NEMF"/>
</dbReference>
<accession>D9S302</accession>
<dbReference type="GO" id="GO:1990112">
    <property type="term" value="C:RQC complex"/>
    <property type="evidence" value="ECO:0007669"/>
    <property type="project" value="TreeGrafter"/>
</dbReference>
<evidence type="ECO:0000256" key="2">
    <source>
        <dbReference type="ARBA" id="ARBA00022730"/>
    </source>
</evidence>
<dbReference type="InterPro" id="IPR043682">
    <property type="entry name" value="RqcH_bacterial"/>
</dbReference>
<evidence type="ECO:0000256" key="3">
    <source>
        <dbReference type="ARBA" id="ARBA00022884"/>
    </source>
</evidence>
<keyword evidence="1 5" id="KW-0820">tRNA-binding</keyword>
<dbReference type="SUPFAM" id="SSF46946">
    <property type="entry name" value="S13-like H2TH domain"/>
    <property type="match status" value="1"/>
</dbReference>
<dbReference type="AlphaFoldDB" id="D9S302"/>
<comment type="function">
    <text evidence="5">Key component of the ribosome quality control system (RQC), a ribosome-associated complex that mediates the extraction of incompletely synthesized nascent chains from stalled ribosomes and their subsequent degradation. RqcH recruits Ala-charged tRNA, and with RqcP directs the elongation of stalled nascent chains on 50S ribosomal subunits, leading to non-templated C-terminal alanine extensions (Ala tail). The Ala tail promotes nascent chain degradation. May add between 1 and at least 8 Ala residues. Binds to stalled 50S ribosomal subunits.</text>
</comment>